<protein>
    <submittedName>
        <fullName evidence="2">Uncharacterized protein</fullName>
    </submittedName>
</protein>
<dbReference type="Proteomes" id="UP001341840">
    <property type="component" value="Unassembled WGS sequence"/>
</dbReference>
<organism evidence="2 3">
    <name type="scientific">Stylosanthes scabra</name>
    <dbReference type="NCBI Taxonomy" id="79078"/>
    <lineage>
        <taxon>Eukaryota</taxon>
        <taxon>Viridiplantae</taxon>
        <taxon>Streptophyta</taxon>
        <taxon>Embryophyta</taxon>
        <taxon>Tracheophyta</taxon>
        <taxon>Spermatophyta</taxon>
        <taxon>Magnoliopsida</taxon>
        <taxon>eudicotyledons</taxon>
        <taxon>Gunneridae</taxon>
        <taxon>Pentapetalae</taxon>
        <taxon>rosids</taxon>
        <taxon>fabids</taxon>
        <taxon>Fabales</taxon>
        <taxon>Fabaceae</taxon>
        <taxon>Papilionoideae</taxon>
        <taxon>50 kb inversion clade</taxon>
        <taxon>dalbergioids sensu lato</taxon>
        <taxon>Dalbergieae</taxon>
        <taxon>Pterocarpus clade</taxon>
        <taxon>Stylosanthes</taxon>
    </lineage>
</organism>
<keyword evidence="3" id="KW-1185">Reference proteome</keyword>
<accession>A0ABU6SQI9</accession>
<sequence length="135" mass="15116">MQRLSCRLAIGIATAEVAAGAAGGWGSYEIVRFRRCLHLSRQADTTTNVPPTIRKYHNALDDQKIETSLSLRYCASRDTDGLDQQLTMVSVEDMVRKLEDRVAATELKNKPNLGCWQWLIVCLFVLGVSAYVVWV</sequence>
<keyword evidence="1" id="KW-0812">Transmembrane</keyword>
<evidence type="ECO:0000313" key="3">
    <source>
        <dbReference type="Proteomes" id="UP001341840"/>
    </source>
</evidence>
<gene>
    <name evidence="2" type="ORF">PIB30_073987</name>
</gene>
<feature type="transmembrane region" description="Helical" evidence="1">
    <location>
        <begin position="115"/>
        <end position="134"/>
    </location>
</feature>
<evidence type="ECO:0000313" key="2">
    <source>
        <dbReference type="EMBL" id="MED6138409.1"/>
    </source>
</evidence>
<keyword evidence="1" id="KW-1133">Transmembrane helix</keyword>
<proteinExistence type="predicted"/>
<reference evidence="2 3" key="1">
    <citation type="journal article" date="2023" name="Plants (Basel)">
        <title>Bridging the Gap: Combining Genomics and Transcriptomics Approaches to Understand Stylosanthes scabra, an Orphan Legume from the Brazilian Caatinga.</title>
        <authorList>
            <person name="Ferreira-Neto J.R.C."/>
            <person name="da Silva M.D."/>
            <person name="Binneck E."/>
            <person name="de Melo N.F."/>
            <person name="da Silva R.H."/>
            <person name="de Melo A.L.T.M."/>
            <person name="Pandolfi V."/>
            <person name="Bustamante F.O."/>
            <person name="Brasileiro-Vidal A.C."/>
            <person name="Benko-Iseppon A.M."/>
        </authorList>
    </citation>
    <scope>NUCLEOTIDE SEQUENCE [LARGE SCALE GENOMIC DNA]</scope>
    <source>
        <tissue evidence="2">Leaves</tissue>
    </source>
</reference>
<dbReference type="EMBL" id="JASCZI010061324">
    <property type="protein sequence ID" value="MED6138409.1"/>
    <property type="molecule type" value="Genomic_DNA"/>
</dbReference>
<keyword evidence="1" id="KW-0472">Membrane</keyword>
<comment type="caution">
    <text evidence="2">The sequence shown here is derived from an EMBL/GenBank/DDBJ whole genome shotgun (WGS) entry which is preliminary data.</text>
</comment>
<evidence type="ECO:0000256" key="1">
    <source>
        <dbReference type="SAM" id="Phobius"/>
    </source>
</evidence>
<name>A0ABU6SQI9_9FABA</name>